<protein>
    <recommendedName>
        <fullName evidence="4">Pilus assembly protein PilP</fullName>
    </recommendedName>
</protein>
<dbReference type="EMBL" id="CAKLPX010000002">
    <property type="protein sequence ID" value="CAH0991876.1"/>
    <property type="molecule type" value="Genomic_DNA"/>
</dbReference>
<dbReference type="Gene3D" id="2.30.30.830">
    <property type="match status" value="1"/>
</dbReference>
<dbReference type="Pfam" id="PF04351">
    <property type="entry name" value="PilP"/>
    <property type="match status" value="1"/>
</dbReference>
<evidence type="ECO:0000256" key="1">
    <source>
        <dbReference type="SAM" id="SignalP"/>
    </source>
</evidence>
<evidence type="ECO:0000313" key="3">
    <source>
        <dbReference type="Proteomes" id="UP000838100"/>
    </source>
</evidence>
<feature type="signal peptide" evidence="1">
    <location>
        <begin position="1"/>
        <end position="20"/>
    </location>
</feature>
<dbReference type="InterPro" id="IPR007446">
    <property type="entry name" value="PilP"/>
</dbReference>
<dbReference type="Proteomes" id="UP000838100">
    <property type="component" value="Unassembled WGS sequence"/>
</dbReference>
<proteinExistence type="predicted"/>
<dbReference type="PROSITE" id="PS51257">
    <property type="entry name" value="PROKAR_LIPOPROTEIN"/>
    <property type="match status" value="1"/>
</dbReference>
<reference evidence="2" key="1">
    <citation type="submission" date="2021-12" db="EMBL/GenBank/DDBJ databases">
        <authorList>
            <person name="Rodrigo-Torres L."/>
            <person name="Arahal R. D."/>
            <person name="Lucena T."/>
        </authorList>
    </citation>
    <scope>NUCLEOTIDE SEQUENCE</scope>
    <source>
        <strain evidence="2">CECT 8267</strain>
    </source>
</reference>
<keyword evidence="3" id="KW-1185">Reference proteome</keyword>
<dbReference type="PIRSF" id="PIRSF016481">
    <property type="entry name" value="Pilus_assembly_PilP"/>
    <property type="match status" value="1"/>
</dbReference>
<evidence type="ECO:0008006" key="4">
    <source>
        <dbReference type="Google" id="ProtNLM"/>
    </source>
</evidence>
<comment type="caution">
    <text evidence="2">The sequence shown here is derived from an EMBL/GenBank/DDBJ whole genome shotgun (WGS) entry which is preliminary data.</text>
</comment>
<organism evidence="2 3">
    <name type="scientific">Sinobacterium norvegicum</name>
    <dbReference type="NCBI Taxonomy" id="1641715"/>
    <lineage>
        <taxon>Bacteria</taxon>
        <taxon>Pseudomonadati</taxon>
        <taxon>Pseudomonadota</taxon>
        <taxon>Gammaproteobacteria</taxon>
        <taxon>Cellvibrionales</taxon>
        <taxon>Spongiibacteraceae</taxon>
        <taxon>Sinobacterium</taxon>
    </lineage>
</organism>
<evidence type="ECO:0000313" key="2">
    <source>
        <dbReference type="EMBL" id="CAH0991876.1"/>
    </source>
</evidence>
<accession>A0ABN8EHS0</accession>
<dbReference type="RefSeq" id="WP_237444578.1">
    <property type="nucleotide sequence ID" value="NZ_CAKLPX010000002.1"/>
</dbReference>
<sequence>MIAKKLLVVVAVLAVTACSNDDFGDLENYMDEVKSRPVGTIQAIPVYPPHQSYAYSSAAKRSPFVKPISVQDIARLALPRQNVKPDLNRQKDPLEDYSIDDLAMVGTLTFSGVLWALVDDGSGAVHHVKNGSYMGRNHGQIIDISANQIAVMEIVANGKKGWAERPRTINLKEE</sequence>
<keyword evidence="1" id="KW-0732">Signal</keyword>
<name>A0ABN8EHS0_9GAMM</name>
<gene>
    <name evidence="2" type="ORF">SIN8267_01991</name>
</gene>
<feature type="chain" id="PRO_5046805834" description="Pilus assembly protein PilP" evidence="1">
    <location>
        <begin position="21"/>
        <end position="174"/>
    </location>
</feature>